<proteinExistence type="inferred from homology"/>
<dbReference type="InParanoid" id="A0A5N4A9X4"/>
<keyword evidence="6" id="KW-1015">Disulfide bond</keyword>
<evidence type="ECO:0000256" key="6">
    <source>
        <dbReference type="ARBA" id="ARBA00023157"/>
    </source>
</evidence>
<dbReference type="GO" id="GO:0005615">
    <property type="term" value="C:extracellular space"/>
    <property type="evidence" value="ECO:0007669"/>
    <property type="project" value="TreeGrafter"/>
</dbReference>
<comment type="subcellular location">
    <subcellularLocation>
        <location evidence="1">Secreted</location>
    </subcellularLocation>
</comment>
<dbReference type="PANTHER" id="PTHR11848">
    <property type="entry name" value="TGF-BETA FAMILY"/>
    <property type="match status" value="1"/>
</dbReference>
<dbReference type="InterPro" id="IPR029034">
    <property type="entry name" value="Cystine-knot_cytokine"/>
</dbReference>
<dbReference type="InterPro" id="IPR001111">
    <property type="entry name" value="TGF-b_propeptide"/>
</dbReference>
<evidence type="ECO:0000259" key="10">
    <source>
        <dbReference type="PROSITE" id="PS51362"/>
    </source>
</evidence>
<organism evidence="11 12">
    <name type="scientific">Photinus pyralis</name>
    <name type="common">Common eastern firefly</name>
    <name type="synonym">Lampyris pyralis</name>
    <dbReference type="NCBI Taxonomy" id="7054"/>
    <lineage>
        <taxon>Eukaryota</taxon>
        <taxon>Metazoa</taxon>
        <taxon>Ecdysozoa</taxon>
        <taxon>Arthropoda</taxon>
        <taxon>Hexapoda</taxon>
        <taxon>Insecta</taxon>
        <taxon>Pterygota</taxon>
        <taxon>Neoptera</taxon>
        <taxon>Endopterygota</taxon>
        <taxon>Coleoptera</taxon>
        <taxon>Polyphaga</taxon>
        <taxon>Elateriformia</taxon>
        <taxon>Elateroidea</taxon>
        <taxon>Lampyridae</taxon>
        <taxon>Lampyrinae</taxon>
        <taxon>Photinus</taxon>
    </lineage>
</organism>
<evidence type="ECO:0000256" key="1">
    <source>
        <dbReference type="ARBA" id="ARBA00004613"/>
    </source>
</evidence>
<dbReference type="PANTHER" id="PTHR11848:SF307">
    <property type="entry name" value="BONE MORPHOGENETIC PROTEIN 10"/>
    <property type="match status" value="1"/>
</dbReference>
<evidence type="ECO:0000313" key="12">
    <source>
        <dbReference type="Proteomes" id="UP000327044"/>
    </source>
</evidence>
<dbReference type="PROSITE" id="PS51362">
    <property type="entry name" value="TGF_BETA_2"/>
    <property type="match status" value="1"/>
</dbReference>
<keyword evidence="12" id="KW-1185">Reference proteome</keyword>
<dbReference type="GO" id="GO:0005125">
    <property type="term" value="F:cytokine activity"/>
    <property type="evidence" value="ECO:0007669"/>
    <property type="project" value="TreeGrafter"/>
</dbReference>
<evidence type="ECO:0000256" key="9">
    <source>
        <dbReference type="SAM" id="Phobius"/>
    </source>
</evidence>
<keyword evidence="4" id="KW-0732">Signal</keyword>
<comment type="caution">
    <text evidence="11">The sequence shown here is derived from an EMBL/GenBank/DDBJ whole genome shotgun (WGS) entry which is preliminary data.</text>
</comment>
<dbReference type="InterPro" id="IPR017948">
    <property type="entry name" value="TGFb_CS"/>
</dbReference>
<gene>
    <name evidence="11" type="ORF">PPYR_13745</name>
</gene>
<dbReference type="PROSITE" id="PS00250">
    <property type="entry name" value="TGF_BETA_1"/>
    <property type="match status" value="1"/>
</dbReference>
<dbReference type="Pfam" id="PF00688">
    <property type="entry name" value="TGFb_propeptide"/>
    <property type="match status" value="1"/>
</dbReference>
<evidence type="ECO:0000256" key="8">
    <source>
        <dbReference type="RuleBase" id="RU000354"/>
    </source>
</evidence>
<evidence type="ECO:0000256" key="5">
    <source>
        <dbReference type="ARBA" id="ARBA00023030"/>
    </source>
</evidence>
<dbReference type="Pfam" id="PF00019">
    <property type="entry name" value="TGF_beta"/>
    <property type="match status" value="1"/>
</dbReference>
<accession>A0A5N4A9X4</accession>
<sequence length="398" mass="46350">MRHFGVIVIVSVLIVCLFLIMYLKKYNFVNNTSIELKFINSKEILNESRLPIKASRGEERKVNKKRIHIPKIMLELYEERNRNEYGLNFSKPDIVRSVIPKNAGTLKNKILQSVEENHVLIFDVPPLHRDEEFLGAELRVFTLLNNTASRAQGVERFLKVLVYNESSEDMDLLTECHIFKTESNWINFNVTNPVRGLLKRNTKTISLKLVISVKTFLPFYDNNAHEFKLSLLPVSEDFDHDYPILLLSYMSLKTTPVHRRKRGIDEDYEEETNRIWDNDKEQKANAKKLKRLKNTCKRKPLYVNFSEIEYDTWIVQPSGYEAYQCTGKCFYPVAEHLSPTKHAIVQALLHSVFPSRAPRSCCVPTRLESISLLYVDDRGVLTYRFGYDDMVVAECGCR</sequence>
<name>A0A5N4A9X4_PHOPY</name>
<dbReference type="FunFam" id="2.10.90.10:FF:000001">
    <property type="entry name" value="Bone morphogenetic protein 4"/>
    <property type="match status" value="1"/>
</dbReference>
<dbReference type="SMART" id="SM00204">
    <property type="entry name" value="TGFB"/>
    <property type="match status" value="1"/>
</dbReference>
<evidence type="ECO:0000256" key="7">
    <source>
        <dbReference type="ARBA" id="ARBA00023180"/>
    </source>
</evidence>
<dbReference type="Gene3D" id="2.60.120.970">
    <property type="match status" value="1"/>
</dbReference>
<dbReference type="GO" id="GO:0008083">
    <property type="term" value="F:growth factor activity"/>
    <property type="evidence" value="ECO:0007669"/>
    <property type="project" value="UniProtKB-KW"/>
</dbReference>
<reference evidence="11 12" key="1">
    <citation type="journal article" date="2018" name="Elife">
        <title>Firefly genomes illuminate parallel origins of bioluminescence in beetles.</title>
        <authorList>
            <person name="Fallon T.R."/>
            <person name="Lower S.E."/>
            <person name="Chang C.H."/>
            <person name="Bessho-Uehara M."/>
            <person name="Martin G.J."/>
            <person name="Bewick A.J."/>
            <person name="Behringer M."/>
            <person name="Debat H.J."/>
            <person name="Wong I."/>
            <person name="Day J.C."/>
            <person name="Suvorov A."/>
            <person name="Silva C.J."/>
            <person name="Stanger-Hall K.F."/>
            <person name="Hall D.W."/>
            <person name="Schmitz R.J."/>
            <person name="Nelson D.R."/>
            <person name="Lewis S.M."/>
            <person name="Shigenobu S."/>
            <person name="Bybee S.M."/>
            <person name="Larracuente A.M."/>
            <person name="Oba Y."/>
            <person name="Weng J.K."/>
        </authorList>
    </citation>
    <scope>NUCLEOTIDE SEQUENCE [LARGE SCALE GENOMIC DNA]</scope>
    <source>
        <strain evidence="11">1611_PpyrPB1</strain>
        <tissue evidence="11">Whole body</tissue>
    </source>
</reference>
<keyword evidence="9" id="KW-0812">Transmembrane</keyword>
<dbReference type="AlphaFoldDB" id="A0A5N4A9X4"/>
<evidence type="ECO:0000256" key="2">
    <source>
        <dbReference type="ARBA" id="ARBA00006656"/>
    </source>
</evidence>
<protein>
    <recommendedName>
        <fullName evidence="10">TGF-beta family profile domain-containing protein</fullName>
    </recommendedName>
</protein>
<dbReference type="Gene3D" id="2.10.90.10">
    <property type="entry name" value="Cystine-knot cytokines"/>
    <property type="match status" value="1"/>
</dbReference>
<feature type="domain" description="TGF-beta family profile" evidence="10">
    <location>
        <begin position="259"/>
        <end position="398"/>
    </location>
</feature>
<keyword evidence="9" id="KW-0472">Membrane</keyword>
<keyword evidence="9" id="KW-1133">Transmembrane helix</keyword>
<dbReference type="SUPFAM" id="SSF57501">
    <property type="entry name" value="Cystine-knot cytokines"/>
    <property type="match status" value="1"/>
</dbReference>
<evidence type="ECO:0000313" key="11">
    <source>
        <dbReference type="EMBL" id="KAB0794125.1"/>
    </source>
</evidence>
<keyword evidence="3" id="KW-0964">Secreted</keyword>
<keyword evidence="7" id="KW-0325">Glycoprotein</keyword>
<dbReference type="InterPro" id="IPR015615">
    <property type="entry name" value="TGF-beta-rel"/>
</dbReference>
<dbReference type="CDD" id="cd13767">
    <property type="entry name" value="TGF_beta_BMP9_like"/>
    <property type="match status" value="1"/>
</dbReference>
<evidence type="ECO:0000256" key="4">
    <source>
        <dbReference type="ARBA" id="ARBA00022729"/>
    </source>
</evidence>
<comment type="similarity">
    <text evidence="2 8">Belongs to the TGF-beta family.</text>
</comment>
<evidence type="ECO:0000256" key="3">
    <source>
        <dbReference type="ARBA" id="ARBA00022525"/>
    </source>
</evidence>
<dbReference type="EMBL" id="VVIM01000009">
    <property type="protein sequence ID" value="KAB0794125.1"/>
    <property type="molecule type" value="Genomic_DNA"/>
</dbReference>
<dbReference type="Proteomes" id="UP000327044">
    <property type="component" value="Unassembled WGS sequence"/>
</dbReference>
<keyword evidence="5 8" id="KW-0339">Growth factor</keyword>
<dbReference type="InterPro" id="IPR001839">
    <property type="entry name" value="TGF-b_C"/>
</dbReference>
<feature type="transmembrane region" description="Helical" evidence="9">
    <location>
        <begin position="6"/>
        <end position="23"/>
    </location>
</feature>